<gene>
    <name evidence="3" type="ORF">BDW59DRAFT_155507</name>
</gene>
<evidence type="ECO:0000256" key="2">
    <source>
        <dbReference type="ARBA" id="ARBA00023002"/>
    </source>
</evidence>
<keyword evidence="2" id="KW-0560">Oxidoreductase</keyword>
<dbReference type="Pfam" id="PF00106">
    <property type="entry name" value="adh_short"/>
    <property type="match status" value="1"/>
</dbReference>
<proteinExistence type="inferred from homology"/>
<dbReference type="EMBL" id="JBFXLS010000237">
    <property type="protein sequence ID" value="KAL2811555.1"/>
    <property type="molecule type" value="Genomic_DNA"/>
</dbReference>
<dbReference type="Gene3D" id="3.40.50.720">
    <property type="entry name" value="NAD(P)-binding Rossmann-like Domain"/>
    <property type="match status" value="1"/>
</dbReference>
<dbReference type="InterPro" id="IPR036291">
    <property type="entry name" value="NAD(P)-bd_dom_sf"/>
</dbReference>
<comment type="caution">
    <text evidence="3">The sequence shown here is derived from an EMBL/GenBank/DDBJ whole genome shotgun (WGS) entry which is preliminary data.</text>
</comment>
<sequence>MADLEYTRPSVNALVASLPGSWCPRAHFVPTNIVKWDEITALFREARERFGRIEVVLANAGVMERDSVLDMDNADEQGDLRESQEFSRVIDFNVKGTMNFLRQALFSMKGNPRDGTDSERLDKPV</sequence>
<accession>A0ABR4H7Z0</accession>
<protein>
    <submittedName>
        <fullName evidence="3">Uncharacterized protein</fullName>
    </submittedName>
</protein>
<dbReference type="InterPro" id="IPR002347">
    <property type="entry name" value="SDR_fam"/>
</dbReference>
<keyword evidence="4" id="KW-1185">Reference proteome</keyword>
<evidence type="ECO:0000313" key="4">
    <source>
        <dbReference type="Proteomes" id="UP001610335"/>
    </source>
</evidence>
<evidence type="ECO:0000313" key="3">
    <source>
        <dbReference type="EMBL" id="KAL2811555.1"/>
    </source>
</evidence>
<dbReference type="Proteomes" id="UP001610335">
    <property type="component" value="Unassembled WGS sequence"/>
</dbReference>
<comment type="similarity">
    <text evidence="1">Belongs to the short-chain dehydrogenases/reductases (SDR) family.</text>
</comment>
<dbReference type="PANTHER" id="PTHR43180:SF63">
    <property type="entry name" value="DEHYDROGENASE_REDUCTASE FAMILY PROTEIN, PUTATIVE (AFU_ORTHOLOGUE AFUA_6G03520)-RELATED"/>
    <property type="match status" value="1"/>
</dbReference>
<name>A0ABR4H7Z0_9EURO</name>
<organism evidence="3 4">
    <name type="scientific">Aspergillus cavernicola</name>
    <dbReference type="NCBI Taxonomy" id="176166"/>
    <lineage>
        <taxon>Eukaryota</taxon>
        <taxon>Fungi</taxon>
        <taxon>Dikarya</taxon>
        <taxon>Ascomycota</taxon>
        <taxon>Pezizomycotina</taxon>
        <taxon>Eurotiomycetes</taxon>
        <taxon>Eurotiomycetidae</taxon>
        <taxon>Eurotiales</taxon>
        <taxon>Aspergillaceae</taxon>
        <taxon>Aspergillus</taxon>
        <taxon>Aspergillus subgen. Nidulantes</taxon>
    </lineage>
</organism>
<evidence type="ECO:0000256" key="1">
    <source>
        <dbReference type="ARBA" id="ARBA00006484"/>
    </source>
</evidence>
<reference evidence="3 4" key="1">
    <citation type="submission" date="2024-07" db="EMBL/GenBank/DDBJ databases">
        <title>Section-level genome sequencing and comparative genomics of Aspergillus sections Usti and Cavernicolus.</title>
        <authorList>
            <consortium name="Lawrence Berkeley National Laboratory"/>
            <person name="Nybo J.L."/>
            <person name="Vesth T.C."/>
            <person name="Theobald S."/>
            <person name="Frisvad J.C."/>
            <person name="Larsen T.O."/>
            <person name="Kjaerboelling I."/>
            <person name="Rothschild-Mancinelli K."/>
            <person name="Lyhne E.K."/>
            <person name="Kogle M.E."/>
            <person name="Barry K."/>
            <person name="Clum A."/>
            <person name="Na H."/>
            <person name="Ledsgaard L."/>
            <person name="Lin J."/>
            <person name="Lipzen A."/>
            <person name="Kuo A."/>
            <person name="Riley R."/>
            <person name="Mondo S."/>
            <person name="LaButti K."/>
            <person name="Haridas S."/>
            <person name="Pangalinan J."/>
            <person name="Salamov A.A."/>
            <person name="Simmons B.A."/>
            <person name="Magnuson J.K."/>
            <person name="Chen J."/>
            <person name="Drula E."/>
            <person name="Henrissat B."/>
            <person name="Wiebenga A."/>
            <person name="Lubbers R.J."/>
            <person name="Gomes A.C."/>
            <person name="Makela M.R."/>
            <person name="Stajich J."/>
            <person name="Grigoriev I.V."/>
            <person name="Mortensen U.H."/>
            <person name="De vries R.P."/>
            <person name="Baker S.E."/>
            <person name="Andersen M.R."/>
        </authorList>
    </citation>
    <scope>NUCLEOTIDE SEQUENCE [LARGE SCALE GENOMIC DNA]</scope>
    <source>
        <strain evidence="3 4">CBS 600.67</strain>
    </source>
</reference>
<feature type="non-terminal residue" evidence="3">
    <location>
        <position position="125"/>
    </location>
</feature>
<dbReference type="SUPFAM" id="SSF51735">
    <property type="entry name" value="NAD(P)-binding Rossmann-fold domains"/>
    <property type="match status" value="1"/>
</dbReference>
<dbReference type="PANTHER" id="PTHR43180">
    <property type="entry name" value="3-OXOACYL-(ACYL-CARRIER-PROTEIN) REDUCTASE (AFU_ORTHOLOGUE AFUA_6G11210)"/>
    <property type="match status" value="1"/>
</dbReference>